<proteinExistence type="predicted"/>
<reference evidence="2 3" key="1">
    <citation type="submission" date="2019-06" db="EMBL/GenBank/DDBJ databases">
        <title>A chromosomal-level reference genome of Carpinus fangiana (Coryloideae, Betulaceae).</title>
        <authorList>
            <person name="Yang X."/>
            <person name="Wang Z."/>
            <person name="Zhang L."/>
            <person name="Hao G."/>
            <person name="Liu J."/>
            <person name="Yang Y."/>
        </authorList>
    </citation>
    <scope>NUCLEOTIDE SEQUENCE [LARGE SCALE GENOMIC DNA]</scope>
    <source>
        <strain evidence="2">Cfa_2016G</strain>
        <tissue evidence="2">Leaf</tissue>
    </source>
</reference>
<evidence type="ECO:0000313" key="2">
    <source>
        <dbReference type="EMBL" id="KAE8037780.1"/>
    </source>
</evidence>
<protein>
    <submittedName>
        <fullName evidence="2">Uncharacterized protein</fullName>
    </submittedName>
</protein>
<gene>
    <name evidence="2" type="ORF">FH972_010342</name>
</gene>
<sequence length="164" mass="18001">MDKGEKITILDLLVGTRPSREVTVPFEESGSLVSELLHVASLPQTSSAIIRFEPRVSGETLEPDHDEMEDMEPFVVEEMDGSRAFSPRPEFMAKEVMELLTKNLTGGRAFVEDPMATGPSSADSKQRCRLEFPTSQAVTPPHPTDSDKPTPSTRLHQAHAAPTT</sequence>
<name>A0A660KQ03_9ROSI</name>
<dbReference type="AlphaFoldDB" id="A0A660KQ03"/>
<accession>A0A660KQ03</accession>
<evidence type="ECO:0000256" key="1">
    <source>
        <dbReference type="SAM" id="MobiDB-lite"/>
    </source>
</evidence>
<dbReference type="EMBL" id="CM017324">
    <property type="protein sequence ID" value="KAE8037780.1"/>
    <property type="molecule type" value="Genomic_DNA"/>
</dbReference>
<organism evidence="2 3">
    <name type="scientific">Carpinus fangiana</name>
    <dbReference type="NCBI Taxonomy" id="176857"/>
    <lineage>
        <taxon>Eukaryota</taxon>
        <taxon>Viridiplantae</taxon>
        <taxon>Streptophyta</taxon>
        <taxon>Embryophyta</taxon>
        <taxon>Tracheophyta</taxon>
        <taxon>Spermatophyta</taxon>
        <taxon>Magnoliopsida</taxon>
        <taxon>eudicotyledons</taxon>
        <taxon>Gunneridae</taxon>
        <taxon>Pentapetalae</taxon>
        <taxon>rosids</taxon>
        <taxon>fabids</taxon>
        <taxon>Fagales</taxon>
        <taxon>Betulaceae</taxon>
        <taxon>Carpinus</taxon>
    </lineage>
</organism>
<evidence type="ECO:0000313" key="3">
    <source>
        <dbReference type="Proteomes" id="UP000327013"/>
    </source>
</evidence>
<dbReference type="Proteomes" id="UP000327013">
    <property type="component" value="Chromosome 4"/>
</dbReference>
<keyword evidence="3" id="KW-1185">Reference proteome</keyword>
<feature type="region of interest" description="Disordered" evidence="1">
    <location>
        <begin position="114"/>
        <end position="164"/>
    </location>
</feature>